<reference evidence="4" key="1">
    <citation type="submission" date="2016-03" db="EMBL/GenBank/DDBJ databases">
        <authorList>
            <person name="Oger P.M."/>
        </authorList>
    </citation>
    <scope>NUCLEOTIDE SEQUENCE [LARGE SCALE GENOMIC DNA]</scope>
    <source>
        <strain evidence="4">OG-1</strain>
    </source>
</reference>
<evidence type="ECO:0000259" key="2">
    <source>
        <dbReference type="Pfam" id="PF01970"/>
    </source>
</evidence>
<keyword evidence="4" id="KW-1185">Reference proteome</keyword>
<feature type="domain" description="DUF112" evidence="2">
    <location>
        <begin position="5"/>
        <end position="364"/>
    </location>
</feature>
<dbReference type="Pfam" id="PF01970">
    <property type="entry name" value="TctA"/>
    <property type="match status" value="1"/>
</dbReference>
<dbReference type="InterPro" id="IPR002823">
    <property type="entry name" value="DUF112_TM"/>
</dbReference>
<keyword evidence="1" id="KW-1133">Transmembrane helix</keyword>
<evidence type="ECO:0000313" key="4">
    <source>
        <dbReference type="Proteomes" id="UP000073604"/>
    </source>
</evidence>
<organism evidence="3 4">
    <name type="scientific">Thermococcus peptonophilus</name>
    <dbReference type="NCBI Taxonomy" id="53952"/>
    <lineage>
        <taxon>Archaea</taxon>
        <taxon>Methanobacteriati</taxon>
        <taxon>Methanobacteriota</taxon>
        <taxon>Thermococci</taxon>
        <taxon>Thermococcales</taxon>
        <taxon>Thermococcaceae</taxon>
        <taxon>Thermococcus</taxon>
    </lineage>
</organism>
<feature type="transmembrane region" description="Helical" evidence="1">
    <location>
        <begin position="113"/>
        <end position="132"/>
    </location>
</feature>
<dbReference type="Proteomes" id="UP000073604">
    <property type="component" value="Chromosome"/>
</dbReference>
<feature type="transmembrane region" description="Helical" evidence="1">
    <location>
        <begin position="340"/>
        <end position="358"/>
    </location>
</feature>
<dbReference type="AlphaFoldDB" id="A0A142CVJ5"/>
<dbReference type="PANTHER" id="PTHR42204:SF1">
    <property type="entry name" value="INTEGRAL MEMBRANE PROTEIN"/>
    <property type="match status" value="1"/>
</dbReference>
<dbReference type="OrthoDB" id="53365at2157"/>
<protein>
    <recommendedName>
        <fullName evidence="2">DUF112 domain-containing protein</fullName>
    </recommendedName>
</protein>
<feature type="transmembrane region" description="Helical" evidence="1">
    <location>
        <begin position="139"/>
        <end position="158"/>
    </location>
</feature>
<evidence type="ECO:0000256" key="1">
    <source>
        <dbReference type="SAM" id="Phobius"/>
    </source>
</evidence>
<accession>A0A142CVJ5</accession>
<feature type="transmembrane region" description="Helical" evidence="1">
    <location>
        <begin position="164"/>
        <end position="183"/>
    </location>
</feature>
<dbReference type="PANTHER" id="PTHR42204">
    <property type="entry name" value="INTEGRAL MEMBRANE PROTEIN"/>
    <property type="match status" value="1"/>
</dbReference>
<feature type="transmembrane region" description="Helical" evidence="1">
    <location>
        <begin position="203"/>
        <end position="223"/>
    </location>
</feature>
<dbReference type="STRING" id="53952.A0127_06230"/>
<name>A0A142CVJ5_9EURY</name>
<evidence type="ECO:0000313" key="3">
    <source>
        <dbReference type="EMBL" id="AMQ18797.1"/>
    </source>
</evidence>
<dbReference type="EMBL" id="CP014750">
    <property type="protein sequence ID" value="AMQ18797.1"/>
    <property type="molecule type" value="Genomic_DNA"/>
</dbReference>
<gene>
    <name evidence="3" type="ORF">A0127_06230</name>
</gene>
<keyword evidence="1" id="KW-0812">Transmembrane</keyword>
<sequence length="374" mass="40054">MLRELLLGALFGTFTGLMPGVHVNTLAVLLNGALLPSLTLFAMGLTHTYLDAFPSTFLGIPDEGTALSILPAHRLVLAGKGMEVIRIALYSSFLATLLFIPLVPFYLVIAPLYTFNIGKIAVLFLIALLVLTERGIKKLWAAFIVILSGLVGFMVLRISLHEPLYHLLTGLFGVPVVLVALFYEMSGVSPGSADLEMDTKSLLSFSFLGTLLGMIASLVPAFTSSQAALMGSFFSKDERSFLTVVYSTNTANFLFSLVNFLETGRARNGIVMRMPPMGLSALLAFLFASLFVGILVMLYGEVISKILASVVFKIPYKALNLGVLVFLAVLSVYFDGIAGALALVASSIVGLLAVLLGVKRTNCMGALMVPILLN</sequence>
<dbReference type="RefSeq" id="WP_062389365.1">
    <property type="nucleotide sequence ID" value="NZ_CP014750.1"/>
</dbReference>
<keyword evidence="1" id="KW-0472">Membrane</keyword>
<proteinExistence type="predicted"/>
<feature type="transmembrane region" description="Helical" evidence="1">
    <location>
        <begin position="281"/>
        <end position="302"/>
    </location>
</feature>
<dbReference type="KEGG" id="tpep:A0127_06230"/>
<feature type="transmembrane region" description="Helical" evidence="1">
    <location>
        <begin position="87"/>
        <end position="107"/>
    </location>
</feature>
<dbReference type="GeneID" id="27140128"/>